<dbReference type="GO" id="GO:0003700">
    <property type="term" value="F:DNA-binding transcription factor activity"/>
    <property type="evidence" value="ECO:0007669"/>
    <property type="project" value="InterPro"/>
</dbReference>
<dbReference type="PROSITE" id="PS01124">
    <property type="entry name" value="HTH_ARAC_FAMILY_2"/>
    <property type="match status" value="1"/>
</dbReference>
<evidence type="ECO:0000256" key="4">
    <source>
        <dbReference type="ARBA" id="ARBA00023012"/>
    </source>
</evidence>
<feature type="modified residue" description="4-aspartylphosphate" evidence="8">
    <location>
        <position position="56"/>
    </location>
</feature>
<dbReference type="InterPro" id="IPR009057">
    <property type="entry name" value="Homeodomain-like_sf"/>
</dbReference>
<name>A0A1E5KXJ8_9ENTE</name>
<gene>
    <name evidence="11" type="ORF">BCR26_13010</name>
</gene>
<reference evidence="11 12" key="1">
    <citation type="submission" date="2016-09" db="EMBL/GenBank/DDBJ databases">
        <authorList>
            <person name="Capua I."/>
            <person name="De Benedictis P."/>
            <person name="Joannis T."/>
            <person name="Lombin L.H."/>
            <person name="Cattoli G."/>
        </authorList>
    </citation>
    <scope>NUCLEOTIDE SEQUENCE [LARGE SCALE GENOMIC DNA]</scope>
    <source>
        <strain evidence="11 12">LMG 25899</strain>
    </source>
</reference>
<evidence type="ECO:0000256" key="3">
    <source>
        <dbReference type="ARBA" id="ARBA00022553"/>
    </source>
</evidence>
<evidence type="ECO:0000256" key="7">
    <source>
        <dbReference type="ARBA" id="ARBA00023163"/>
    </source>
</evidence>
<dbReference type="InterPro" id="IPR018060">
    <property type="entry name" value="HTH_AraC"/>
</dbReference>
<dbReference type="SMART" id="SM00448">
    <property type="entry name" value="REC"/>
    <property type="match status" value="1"/>
</dbReference>
<evidence type="ECO:0000313" key="12">
    <source>
        <dbReference type="Proteomes" id="UP000095256"/>
    </source>
</evidence>
<dbReference type="PRINTS" id="PR00032">
    <property type="entry name" value="HTHARAC"/>
</dbReference>
<dbReference type="PANTHER" id="PTHR42713">
    <property type="entry name" value="HISTIDINE KINASE-RELATED"/>
    <property type="match status" value="1"/>
</dbReference>
<dbReference type="SUPFAM" id="SSF52172">
    <property type="entry name" value="CheY-like"/>
    <property type="match status" value="1"/>
</dbReference>
<dbReference type="SMART" id="SM00342">
    <property type="entry name" value="HTH_ARAC"/>
    <property type="match status" value="1"/>
</dbReference>
<evidence type="ECO:0000259" key="9">
    <source>
        <dbReference type="PROSITE" id="PS01124"/>
    </source>
</evidence>
<dbReference type="GO" id="GO:0005737">
    <property type="term" value="C:cytoplasm"/>
    <property type="evidence" value="ECO:0007669"/>
    <property type="project" value="UniProtKB-SubCell"/>
</dbReference>
<dbReference type="Gene3D" id="3.40.50.2300">
    <property type="match status" value="1"/>
</dbReference>
<organism evidence="11 12">
    <name type="scientific">Enterococcus rivorum</name>
    <dbReference type="NCBI Taxonomy" id="762845"/>
    <lineage>
        <taxon>Bacteria</taxon>
        <taxon>Bacillati</taxon>
        <taxon>Bacillota</taxon>
        <taxon>Bacilli</taxon>
        <taxon>Lactobacillales</taxon>
        <taxon>Enterococcaceae</taxon>
        <taxon>Enterococcus</taxon>
    </lineage>
</organism>
<sequence>MTWQVLIIDDEKIIRNGLKLFINKSSLPFICENTAEDAQEAFLIAEKIKPDVFFVDINMTGMNGLDLIQLLKKQFPQAIMVVISGYDDFEYARQAIQLQVFDYLLKPVPKSDFYLLLQKIDTCLKKQQQQTTTSQKKQTAHLSPIIADVTTYLENHYQDASLSGVKVATIFHINHTYLSKRMKQELGLSFIDYLTQLRIEKAIELLDDTMLNIKINDLSKKVGYQNPYYFSRLFKQRIGVSPLYYKQEKEL</sequence>
<keyword evidence="12" id="KW-1185">Reference proteome</keyword>
<keyword evidence="2" id="KW-0963">Cytoplasm</keyword>
<dbReference type="STRING" id="762845.BCR26_13010"/>
<dbReference type="OrthoDB" id="342399at2"/>
<keyword evidence="4" id="KW-0902">Two-component regulatory system</keyword>
<evidence type="ECO:0000256" key="6">
    <source>
        <dbReference type="ARBA" id="ARBA00023125"/>
    </source>
</evidence>
<dbReference type="InterPro" id="IPR011006">
    <property type="entry name" value="CheY-like_superfamily"/>
</dbReference>
<evidence type="ECO:0000256" key="8">
    <source>
        <dbReference type="PROSITE-ProRule" id="PRU00169"/>
    </source>
</evidence>
<comment type="subcellular location">
    <subcellularLocation>
        <location evidence="1">Cytoplasm</location>
    </subcellularLocation>
</comment>
<dbReference type="GO" id="GO:0000160">
    <property type="term" value="P:phosphorelay signal transduction system"/>
    <property type="evidence" value="ECO:0007669"/>
    <property type="project" value="UniProtKB-KW"/>
</dbReference>
<dbReference type="RefSeq" id="WP_069698481.1">
    <property type="nucleotide sequence ID" value="NZ_JAGGMA010000029.1"/>
</dbReference>
<dbReference type="InterPro" id="IPR020449">
    <property type="entry name" value="Tscrpt_reg_AraC-type_HTH"/>
</dbReference>
<dbReference type="Pfam" id="PF12833">
    <property type="entry name" value="HTH_18"/>
    <property type="match status" value="1"/>
</dbReference>
<keyword evidence="6" id="KW-0238">DNA-binding</keyword>
<protein>
    <recommendedName>
        <fullName evidence="13">DNA-binding response regulator</fullName>
    </recommendedName>
</protein>
<dbReference type="SUPFAM" id="SSF46689">
    <property type="entry name" value="Homeodomain-like"/>
    <property type="match status" value="1"/>
</dbReference>
<feature type="domain" description="Response regulatory" evidence="10">
    <location>
        <begin position="4"/>
        <end position="121"/>
    </location>
</feature>
<evidence type="ECO:0000256" key="1">
    <source>
        <dbReference type="ARBA" id="ARBA00004496"/>
    </source>
</evidence>
<dbReference type="InterPro" id="IPR051552">
    <property type="entry name" value="HptR"/>
</dbReference>
<proteinExistence type="predicted"/>
<dbReference type="CDD" id="cd17536">
    <property type="entry name" value="REC_YesN-like"/>
    <property type="match status" value="1"/>
</dbReference>
<accession>A0A1E5KXJ8</accession>
<dbReference type="InterPro" id="IPR001789">
    <property type="entry name" value="Sig_transdc_resp-reg_receiver"/>
</dbReference>
<keyword evidence="3 8" id="KW-0597">Phosphoprotein</keyword>
<dbReference type="Gene3D" id="1.10.10.60">
    <property type="entry name" value="Homeodomain-like"/>
    <property type="match status" value="2"/>
</dbReference>
<evidence type="ECO:0008006" key="13">
    <source>
        <dbReference type="Google" id="ProtNLM"/>
    </source>
</evidence>
<dbReference type="Proteomes" id="UP000095256">
    <property type="component" value="Unassembled WGS sequence"/>
</dbReference>
<evidence type="ECO:0000256" key="2">
    <source>
        <dbReference type="ARBA" id="ARBA00022490"/>
    </source>
</evidence>
<keyword evidence="5" id="KW-0805">Transcription regulation</keyword>
<evidence type="ECO:0000256" key="5">
    <source>
        <dbReference type="ARBA" id="ARBA00023015"/>
    </source>
</evidence>
<feature type="domain" description="HTH araC/xylS-type" evidence="9">
    <location>
        <begin position="147"/>
        <end position="248"/>
    </location>
</feature>
<dbReference type="AlphaFoldDB" id="A0A1E5KXJ8"/>
<keyword evidence="7" id="KW-0804">Transcription</keyword>
<evidence type="ECO:0000259" key="10">
    <source>
        <dbReference type="PROSITE" id="PS50110"/>
    </source>
</evidence>
<dbReference type="GO" id="GO:0043565">
    <property type="term" value="F:sequence-specific DNA binding"/>
    <property type="evidence" value="ECO:0007669"/>
    <property type="project" value="InterPro"/>
</dbReference>
<dbReference type="PROSITE" id="PS50110">
    <property type="entry name" value="RESPONSE_REGULATORY"/>
    <property type="match status" value="1"/>
</dbReference>
<evidence type="ECO:0000313" key="11">
    <source>
        <dbReference type="EMBL" id="OEH82565.1"/>
    </source>
</evidence>
<comment type="caution">
    <text evidence="11">The sequence shown here is derived from an EMBL/GenBank/DDBJ whole genome shotgun (WGS) entry which is preliminary data.</text>
</comment>
<dbReference type="Pfam" id="PF00072">
    <property type="entry name" value="Response_reg"/>
    <property type="match status" value="1"/>
</dbReference>
<dbReference type="PANTHER" id="PTHR42713:SF3">
    <property type="entry name" value="TRANSCRIPTIONAL REGULATORY PROTEIN HPTR"/>
    <property type="match status" value="1"/>
</dbReference>
<dbReference type="EMBL" id="MIEK01000020">
    <property type="protein sequence ID" value="OEH82565.1"/>
    <property type="molecule type" value="Genomic_DNA"/>
</dbReference>